<dbReference type="PANTHER" id="PTHR43397">
    <property type="entry name" value="ERGOTHIONEINE BIOSYNTHESIS PROTEIN 1"/>
    <property type="match status" value="1"/>
</dbReference>
<evidence type="ECO:0000256" key="1">
    <source>
        <dbReference type="ARBA" id="ARBA00022603"/>
    </source>
</evidence>
<reference evidence="4" key="1">
    <citation type="journal article" date="2014" name="Int. J. Syst. Evol. Microbiol.">
        <title>Complete genome sequence of Corynebacterium casei LMG S-19264T (=DSM 44701T), isolated from a smear-ripened cheese.</title>
        <authorList>
            <consortium name="US DOE Joint Genome Institute (JGI-PGF)"/>
            <person name="Walter F."/>
            <person name="Albersmeier A."/>
            <person name="Kalinowski J."/>
            <person name="Ruckert C."/>
        </authorList>
    </citation>
    <scope>NUCLEOTIDE SEQUENCE</scope>
    <source>
        <strain evidence="4">CGMCC 1.15343</strain>
    </source>
</reference>
<dbReference type="Gene3D" id="3.40.50.150">
    <property type="entry name" value="Vaccinia Virus protein VP39"/>
    <property type="match status" value="1"/>
</dbReference>
<keyword evidence="5" id="KW-1185">Reference proteome</keyword>
<dbReference type="Pfam" id="PF10017">
    <property type="entry name" value="Methyltransf_33"/>
    <property type="match status" value="1"/>
</dbReference>
<accession>A0A916UFC1</accession>
<dbReference type="GO" id="GO:0032259">
    <property type="term" value="P:methylation"/>
    <property type="evidence" value="ECO:0007669"/>
    <property type="project" value="UniProtKB-KW"/>
</dbReference>
<dbReference type="Proteomes" id="UP000651668">
    <property type="component" value="Unassembled WGS sequence"/>
</dbReference>
<comment type="caution">
    <text evidence="4">The sequence shown here is derived from an EMBL/GenBank/DDBJ whole genome shotgun (WGS) entry which is preliminary data.</text>
</comment>
<organism evidence="4 5">
    <name type="scientific">Pedobacter quisquiliarum</name>
    <dbReference type="NCBI Taxonomy" id="1834438"/>
    <lineage>
        <taxon>Bacteria</taxon>
        <taxon>Pseudomonadati</taxon>
        <taxon>Bacteroidota</taxon>
        <taxon>Sphingobacteriia</taxon>
        <taxon>Sphingobacteriales</taxon>
        <taxon>Sphingobacteriaceae</taxon>
        <taxon>Pedobacter</taxon>
    </lineage>
</organism>
<dbReference type="PIRSF" id="PIRSF018005">
    <property type="entry name" value="UCP018005"/>
    <property type="match status" value="1"/>
</dbReference>
<evidence type="ECO:0000256" key="2">
    <source>
        <dbReference type="ARBA" id="ARBA00022679"/>
    </source>
</evidence>
<dbReference type="EMBL" id="BMIL01000009">
    <property type="protein sequence ID" value="GGC71489.1"/>
    <property type="molecule type" value="Genomic_DNA"/>
</dbReference>
<dbReference type="SUPFAM" id="SSF53335">
    <property type="entry name" value="S-adenosyl-L-methionine-dependent methyltransferases"/>
    <property type="match status" value="1"/>
</dbReference>
<evidence type="ECO:0000313" key="5">
    <source>
        <dbReference type="Proteomes" id="UP000651668"/>
    </source>
</evidence>
<name>A0A916UFC1_9SPHI</name>
<proteinExistence type="predicted"/>
<keyword evidence="1" id="KW-0489">Methyltransferase</keyword>
<reference evidence="4" key="2">
    <citation type="submission" date="2020-09" db="EMBL/GenBank/DDBJ databases">
        <authorList>
            <person name="Sun Q."/>
            <person name="Zhou Y."/>
        </authorList>
    </citation>
    <scope>NUCLEOTIDE SEQUENCE</scope>
    <source>
        <strain evidence="4">CGMCC 1.15343</strain>
    </source>
</reference>
<evidence type="ECO:0000259" key="3">
    <source>
        <dbReference type="Pfam" id="PF10017"/>
    </source>
</evidence>
<dbReference type="InterPro" id="IPR051128">
    <property type="entry name" value="EgtD_Methyltrsf_superfamily"/>
</dbReference>
<dbReference type="InterPro" id="IPR019257">
    <property type="entry name" value="MeTrfase_dom"/>
</dbReference>
<dbReference type="AlphaFoldDB" id="A0A916UFC1"/>
<gene>
    <name evidence="4" type="ORF">GCM10011387_26230</name>
</gene>
<dbReference type="GO" id="GO:0008168">
    <property type="term" value="F:methyltransferase activity"/>
    <property type="evidence" value="ECO:0007669"/>
    <property type="project" value="UniProtKB-KW"/>
</dbReference>
<feature type="domain" description="Histidine-specific methyltransferase SAM-dependent" evidence="3">
    <location>
        <begin position="7"/>
        <end position="311"/>
    </location>
</feature>
<dbReference type="InterPro" id="IPR017804">
    <property type="entry name" value="MeTrfase_EgtD-like"/>
</dbReference>
<dbReference type="InterPro" id="IPR029063">
    <property type="entry name" value="SAM-dependent_MTases_sf"/>
</dbReference>
<protein>
    <submittedName>
        <fullName evidence="4">Dimethylhistidine N-methyltransferase</fullName>
    </submittedName>
</protein>
<sequence>MNEQFLNDVVTGLSAKTKKLNSKYFYDDEGDVLFQKIMQSEEYYLTDCEYEIFKGKSPALAGVFIDQLKSFELLELGAGDASKTKFLLEALVNRKADFTYMPIDISGSMITYLEDNLPSKIPGLKVTGLNGEYFPMLEKVKTISSRKKAVLFLGGNIGNMDPDDALAFCKQLHASLNPGDYVLMGFDLRKNPHAIFNAYNDKAGYTKAFNLNLLKRINNELGADFQLADFEHYNSYDPLTGACRSFLVSLKAQQVNLDGQAFHFKANEVIDMEISQKYSMEEIYDLGNQANFEVVETFFDSKEWFLDMLWKVT</sequence>
<evidence type="ECO:0000313" key="4">
    <source>
        <dbReference type="EMBL" id="GGC71489.1"/>
    </source>
</evidence>
<dbReference type="RefSeq" id="WP_188627378.1">
    <property type="nucleotide sequence ID" value="NZ_BMIL01000009.1"/>
</dbReference>
<dbReference type="PANTHER" id="PTHR43397:SF1">
    <property type="entry name" value="ERGOTHIONEINE BIOSYNTHESIS PROTEIN 1"/>
    <property type="match status" value="1"/>
</dbReference>
<keyword evidence="2" id="KW-0808">Transferase</keyword>